<feature type="region of interest" description="Disordered" evidence="1">
    <location>
        <begin position="32"/>
        <end position="115"/>
    </location>
</feature>
<dbReference type="EMBL" id="BAABME010008897">
    <property type="protein sequence ID" value="GAA0174075.1"/>
    <property type="molecule type" value="Genomic_DNA"/>
</dbReference>
<sequence>MEFFLHTSKVELRRRYHLQKMARLIATRKNWWLGSSPGPARANINPNRFKSDLSQSERDQAHLRPRRRFLGPDLDPDPDPDPNPEESWPKQPAGLAENAGGSDPELDDAVESDNL</sequence>
<gene>
    <name evidence="2" type="ORF">LIER_27540</name>
</gene>
<name>A0AAV3RDY6_LITER</name>
<evidence type="ECO:0000313" key="2">
    <source>
        <dbReference type="EMBL" id="GAA0174075.1"/>
    </source>
</evidence>
<protein>
    <submittedName>
        <fullName evidence="2">Uncharacterized protein</fullName>
    </submittedName>
</protein>
<comment type="caution">
    <text evidence="2">The sequence shown here is derived from an EMBL/GenBank/DDBJ whole genome shotgun (WGS) entry which is preliminary data.</text>
</comment>
<dbReference type="Proteomes" id="UP001454036">
    <property type="component" value="Unassembled WGS sequence"/>
</dbReference>
<feature type="compositionally biased region" description="Acidic residues" evidence="1">
    <location>
        <begin position="74"/>
        <end position="84"/>
    </location>
</feature>
<evidence type="ECO:0000256" key="1">
    <source>
        <dbReference type="SAM" id="MobiDB-lite"/>
    </source>
</evidence>
<organism evidence="2 3">
    <name type="scientific">Lithospermum erythrorhizon</name>
    <name type="common">Purple gromwell</name>
    <name type="synonym">Lithospermum officinale var. erythrorhizon</name>
    <dbReference type="NCBI Taxonomy" id="34254"/>
    <lineage>
        <taxon>Eukaryota</taxon>
        <taxon>Viridiplantae</taxon>
        <taxon>Streptophyta</taxon>
        <taxon>Embryophyta</taxon>
        <taxon>Tracheophyta</taxon>
        <taxon>Spermatophyta</taxon>
        <taxon>Magnoliopsida</taxon>
        <taxon>eudicotyledons</taxon>
        <taxon>Gunneridae</taxon>
        <taxon>Pentapetalae</taxon>
        <taxon>asterids</taxon>
        <taxon>lamiids</taxon>
        <taxon>Boraginales</taxon>
        <taxon>Boraginaceae</taxon>
        <taxon>Boraginoideae</taxon>
        <taxon>Lithospermeae</taxon>
        <taxon>Lithospermum</taxon>
    </lineage>
</organism>
<keyword evidence="3" id="KW-1185">Reference proteome</keyword>
<reference evidence="2 3" key="1">
    <citation type="submission" date="2024-01" db="EMBL/GenBank/DDBJ databases">
        <title>The complete chloroplast genome sequence of Lithospermum erythrorhizon: insights into the phylogenetic relationship among Boraginaceae species and the maternal lineages of purple gromwells.</title>
        <authorList>
            <person name="Okada T."/>
            <person name="Watanabe K."/>
        </authorList>
    </citation>
    <scope>NUCLEOTIDE SEQUENCE [LARGE SCALE GENOMIC DNA]</scope>
</reference>
<feature type="compositionally biased region" description="Basic and acidic residues" evidence="1">
    <location>
        <begin position="49"/>
        <end position="62"/>
    </location>
</feature>
<accession>A0AAV3RDY6</accession>
<dbReference type="AlphaFoldDB" id="A0AAV3RDY6"/>
<feature type="compositionally biased region" description="Acidic residues" evidence="1">
    <location>
        <begin position="104"/>
        <end position="115"/>
    </location>
</feature>
<proteinExistence type="predicted"/>
<evidence type="ECO:0000313" key="3">
    <source>
        <dbReference type="Proteomes" id="UP001454036"/>
    </source>
</evidence>